<gene>
    <name evidence="1" type="ORF">P691DRAFT_400940</name>
</gene>
<keyword evidence="2" id="KW-1185">Reference proteome</keyword>
<dbReference type="Proteomes" id="UP000807342">
    <property type="component" value="Unassembled WGS sequence"/>
</dbReference>
<dbReference type="OrthoDB" id="3026402at2759"/>
<comment type="caution">
    <text evidence="1">The sequence shown here is derived from an EMBL/GenBank/DDBJ whole genome shotgun (WGS) entry which is preliminary data.</text>
</comment>
<organism evidence="1 2">
    <name type="scientific">Macrolepiota fuliginosa MF-IS2</name>
    <dbReference type="NCBI Taxonomy" id="1400762"/>
    <lineage>
        <taxon>Eukaryota</taxon>
        <taxon>Fungi</taxon>
        <taxon>Dikarya</taxon>
        <taxon>Basidiomycota</taxon>
        <taxon>Agaricomycotina</taxon>
        <taxon>Agaricomycetes</taxon>
        <taxon>Agaricomycetidae</taxon>
        <taxon>Agaricales</taxon>
        <taxon>Agaricineae</taxon>
        <taxon>Agaricaceae</taxon>
        <taxon>Macrolepiota</taxon>
    </lineage>
</organism>
<protein>
    <submittedName>
        <fullName evidence="1">Uncharacterized protein</fullName>
    </submittedName>
</protein>
<name>A0A9P5XGW0_9AGAR</name>
<evidence type="ECO:0000313" key="2">
    <source>
        <dbReference type="Proteomes" id="UP000807342"/>
    </source>
</evidence>
<proteinExistence type="predicted"/>
<evidence type="ECO:0000313" key="1">
    <source>
        <dbReference type="EMBL" id="KAF9451187.1"/>
    </source>
</evidence>
<dbReference type="AlphaFoldDB" id="A0A9P5XGW0"/>
<dbReference type="EMBL" id="MU151090">
    <property type="protein sequence ID" value="KAF9451187.1"/>
    <property type="molecule type" value="Genomic_DNA"/>
</dbReference>
<accession>A0A9P5XGW0</accession>
<reference evidence="1" key="1">
    <citation type="submission" date="2020-11" db="EMBL/GenBank/DDBJ databases">
        <authorList>
            <consortium name="DOE Joint Genome Institute"/>
            <person name="Ahrendt S."/>
            <person name="Riley R."/>
            <person name="Andreopoulos W."/>
            <person name="Labutti K."/>
            <person name="Pangilinan J."/>
            <person name="Ruiz-Duenas F.J."/>
            <person name="Barrasa J.M."/>
            <person name="Sanchez-Garcia M."/>
            <person name="Camarero S."/>
            <person name="Miyauchi S."/>
            <person name="Serrano A."/>
            <person name="Linde D."/>
            <person name="Babiker R."/>
            <person name="Drula E."/>
            <person name="Ayuso-Fernandez I."/>
            <person name="Pacheco R."/>
            <person name="Padilla G."/>
            <person name="Ferreira P."/>
            <person name="Barriuso J."/>
            <person name="Kellner H."/>
            <person name="Castanera R."/>
            <person name="Alfaro M."/>
            <person name="Ramirez L."/>
            <person name="Pisabarro A.G."/>
            <person name="Kuo A."/>
            <person name="Tritt A."/>
            <person name="Lipzen A."/>
            <person name="He G."/>
            <person name="Yan M."/>
            <person name="Ng V."/>
            <person name="Cullen D."/>
            <person name="Martin F."/>
            <person name="Rosso M.-N."/>
            <person name="Henrissat B."/>
            <person name="Hibbett D."/>
            <person name="Martinez A.T."/>
            <person name="Grigoriev I.V."/>
        </authorList>
    </citation>
    <scope>NUCLEOTIDE SEQUENCE</scope>
    <source>
        <strain evidence="1">MF-IS2</strain>
    </source>
</reference>
<sequence length="136" mass="14496">MYFYPGRCTEWNINLYKPLSITLKSTSPLSRISTALNLTMRFTALALATLTVLFSQVAASPCPTCPTPINQGQVCHCNATNVGVLLSECMPLTFLLTIVPSVNYLQPCPSGYRCCGPLVQGVGGTCFLGATGVCPL</sequence>